<keyword evidence="4 6" id="KW-1133">Transmembrane helix</keyword>
<feature type="transmembrane region" description="Helical" evidence="6">
    <location>
        <begin position="157"/>
        <end position="184"/>
    </location>
</feature>
<evidence type="ECO:0000256" key="5">
    <source>
        <dbReference type="ARBA" id="ARBA00023136"/>
    </source>
</evidence>
<organism evidence="7 8">
    <name type="scientific">Spiroplasma apis B31</name>
    <dbReference type="NCBI Taxonomy" id="1276258"/>
    <lineage>
        <taxon>Bacteria</taxon>
        <taxon>Bacillati</taxon>
        <taxon>Mycoplasmatota</taxon>
        <taxon>Mollicutes</taxon>
        <taxon>Entomoplasmatales</taxon>
        <taxon>Spiroplasmataceae</taxon>
        <taxon>Spiroplasma</taxon>
    </lineage>
</organism>
<dbReference type="GO" id="GO:0005886">
    <property type="term" value="C:plasma membrane"/>
    <property type="evidence" value="ECO:0007669"/>
    <property type="project" value="UniProtKB-SubCell"/>
</dbReference>
<feature type="transmembrane region" description="Helical" evidence="6">
    <location>
        <begin position="471"/>
        <end position="491"/>
    </location>
</feature>
<dbReference type="EMBL" id="CP006682">
    <property type="protein sequence ID" value="AHB36074.1"/>
    <property type="molecule type" value="Genomic_DNA"/>
</dbReference>
<dbReference type="eggNOG" id="COG1288">
    <property type="taxonomic scope" value="Bacteria"/>
</dbReference>
<feature type="transmembrane region" description="Helical" evidence="6">
    <location>
        <begin position="21"/>
        <end position="43"/>
    </location>
</feature>
<evidence type="ECO:0000256" key="1">
    <source>
        <dbReference type="ARBA" id="ARBA00004651"/>
    </source>
</evidence>
<keyword evidence="2" id="KW-1003">Cell membrane</keyword>
<dbReference type="PANTHER" id="PTHR43652">
    <property type="entry name" value="BASIC AMINO ACID ANTIPORTER YFCC-RELATED"/>
    <property type="match status" value="1"/>
</dbReference>
<evidence type="ECO:0000256" key="2">
    <source>
        <dbReference type="ARBA" id="ARBA00022475"/>
    </source>
</evidence>
<feature type="transmembrane region" description="Helical" evidence="6">
    <location>
        <begin position="73"/>
        <end position="94"/>
    </location>
</feature>
<feature type="transmembrane region" description="Helical" evidence="6">
    <location>
        <begin position="388"/>
        <end position="418"/>
    </location>
</feature>
<sequence>MDEINTKKRKRKFRMPTAFTILFFIILFIVVLSWILGGAGLSYDKVLENGDVEKTKLVAVGVLDVFYSVMKGFVNKAEVIIFILALGGFILVLMESKALDAFTQSLAKKFSKNSIWLIPILMTFFSFCGSTYGMAEESLGFYMILIPLMLSTGFDKFTGLMIVLFGAGTGVLASTVNPFVIALAESSGNLKSGDGMAFRWISWIVFTAVGVGYVMWYASRVKKNPQKSVTFSTYEGDKVFFLGEKQEEVPFNWKRILSLVVFAITFILMVLYLVGWDSLIKGADAKGAGDWMNKHIPWLTALIPGFGSGYLVEVATFFLIAALFIGFLNWRGEKDFVERYIDGTKDLLGVCLIIATAAGVGVILEATQMNGFIIKTLSDGMGGMNKSGFVIVSFLIFLPLSFLIPSTSGFAAAIFPIWGPLATSVGAGSGSILAFSFASGVLNLFTPTSGVVMGSLGIARIDYGKFIKGSWIYIALTAGLSIIMLGLGSLLPAGTIF</sequence>
<dbReference type="AlphaFoldDB" id="V5RHR1"/>
<evidence type="ECO:0000313" key="7">
    <source>
        <dbReference type="EMBL" id="AHB36074.1"/>
    </source>
</evidence>
<keyword evidence="8" id="KW-1185">Reference proteome</keyword>
<name>V5RHR1_SPIAP</name>
<feature type="transmembrane region" description="Helical" evidence="6">
    <location>
        <begin position="296"/>
        <end position="327"/>
    </location>
</feature>
<proteinExistence type="predicted"/>
<comment type="subcellular location">
    <subcellularLocation>
        <location evidence="1">Cell membrane</location>
        <topology evidence="1">Multi-pass membrane protein</topology>
    </subcellularLocation>
</comment>
<feature type="transmembrane region" description="Helical" evidence="6">
    <location>
        <begin position="430"/>
        <end position="459"/>
    </location>
</feature>
<feature type="transmembrane region" description="Helical" evidence="6">
    <location>
        <begin position="347"/>
        <end position="367"/>
    </location>
</feature>
<dbReference type="STRING" id="1276258.SAPIS_v1c02280"/>
<evidence type="ECO:0000313" key="8">
    <source>
        <dbReference type="Proteomes" id="UP000018550"/>
    </source>
</evidence>
<reference evidence="7 8" key="1">
    <citation type="journal article" date="2014" name="Genome Announc.">
        <title>Complete Genome Sequence of Spiroplasma apis B31T (ATCC 33834), a Bacterium Associated with May Disease of Honeybees (Apis mellifera).</title>
        <authorList>
            <person name="Ku C."/>
            <person name="Lo W.S."/>
            <person name="Chen L.L."/>
            <person name="Kuo C.H."/>
        </authorList>
    </citation>
    <scope>NUCLEOTIDE SEQUENCE [LARGE SCALE GENOMIC DNA]</scope>
    <source>
        <strain evidence="7">B31</strain>
    </source>
</reference>
<dbReference type="InterPro" id="IPR018385">
    <property type="entry name" value="C4_dicarb_anaerob_car-like"/>
</dbReference>
<dbReference type="Pfam" id="PF03606">
    <property type="entry name" value="DcuC"/>
    <property type="match status" value="1"/>
</dbReference>
<keyword evidence="5 6" id="KW-0472">Membrane</keyword>
<dbReference type="HOGENOM" id="CLU_035307_0_1_14"/>
<protein>
    <submittedName>
        <fullName evidence="7">Arginine/ornithine antiporter</fullName>
    </submittedName>
</protein>
<dbReference type="PATRIC" id="fig|1276258.3.peg.222"/>
<gene>
    <name evidence="7" type="primary">arcD2</name>
    <name evidence="7" type="ORF">SAPIS_v1c02280</name>
</gene>
<keyword evidence="3 6" id="KW-0812">Transmembrane</keyword>
<feature type="transmembrane region" description="Helical" evidence="6">
    <location>
        <begin position="196"/>
        <end position="218"/>
    </location>
</feature>
<evidence type="ECO:0000256" key="4">
    <source>
        <dbReference type="ARBA" id="ARBA00022989"/>
    </source>
</evidence>
<dbReference type="Proteomes" id="UP000018550">
    <property type="component" value="Chromosome"/>
</dbReference>
<dbReference type="OrthoDB" id="255482at2"/>
<evidence type="ECO:0000256" key="3">
    <source>
        <dbReference type="ARBA" id="ARBA00022692"/>
    </source>
</evidence>
<dbReference type="KEGG" id="sapi:SAPIS_v1c02280"/>
<evidence type="ECO:0000256" key="6">
    <source>
        <dbReference type="SAM" id="Phobius"/>
    </source>
</evidence>
<dbReference type="PANTHER" id="PTHR43652:SF6">
    <property type="entry name" value="ARGININE REPRESSOR"/>
    <property type="match status" value="1"/>
</dbReference>
<accession>V5RHR1</accession>
<feature type="transmembrane region" description="Helical" evidence="6">
    <location>
        <begin position="256"/>
        <end position="275"/>
    </location>
</feature>
<dbReference type="RefSeq" id="WP_023789008.1">
    <property type="nucleotide sequence ID" value="NC_022998.1"/>
</dbReference>
<dbReference type="InterPro" id="IPR051679">
    <property type="entry name" value="DASS-Related_Transporters"/>
</dbReference>
<feature type="transmembrane region" description="Helical" evidence="6">
    <location>
        <begin position="115"/>
        <end position="135"/>
    </location>
</feature>